<dbReference type="SUPFAM" id="SSF55797">
    <property type="entry name" value="PR-1-like"/>
    <property type="match status" value="1"/>
</dbReference>
<evidence type="ECO:0000313" key="4">
    <source>
        <dbReference type="Proteomes" id="UP000245783"/>
    </source>
</evidence>
<reference evidence="3 4" key="1">
    <citation type="journal article" date="2018" name="Mol. Biol. Evol.">
        <title>Broad Genomic Sampling Reveals a Smut Pathogenic Ancestry of the Fungal Clade Ustilaginomycotina.</title>
        <authorList>
            <person name="Kijpornyongpan T."/>
            <person name="Mondo S.J."/>
            <person name="Barry K."/>
            <person name="Sandor L."/>
            <person name="Lee J."/>
            <person name="Lipzen A."/>
            <person name="Pangilinan J."/>
            <person name="LaButti K."/>
            <person name="Hainaut M."/>
            <person name="Henrissat B."/>
            <person name="Grigoriev I.V."/>
            <person name="Spatafora J.W."/>
            <person name="Aime M.C."/>
        </authorList>
    </citation>
    <scope>NUCLEOTIDE SEQUENCE [LARGE SCALE GENOMIC DNA]</scope>
    <source>
        <strain evidence="3 4">MCA 4658</strain>
    </source>
</reference>
<accession>A0A316VUJ7</accession>
<dbReference type="OrthoDB" id="337038at2759"/>
<dbReference type="PROSITE" id="PS01009">
    <property type="entry name" value="CRISP_1"/>
    <property type="match status" value="1"/>
</dbReference>
<dbReference type="STRING" id="1522189.A0A316VUJ7"/>
<dbReference type="GO" id="GO:0005576">
    <property type="term" value="C:extracellular region"/>
    <property type="evidence" value="ECO:0007669"/>
    <property type="project" value="InterPro"/>
</dbReference>
<name>A0A316VUJ7_9BASI</name>
<evidence type="ECO:0000313" key="3">
    <source>
        <dbReference type="EMBL" id="PWN41269.1"/>
    </source>
</evidence>
<dbReference type="InterPro" id="IPR014044">
    <property type="entry name" value="CAP_dom"/>
</dbReference>
<feature type="domain" description="SCP" evidence="2">
    <location>
        <begin position="17"/>
        <end position="150"/>
    </location>
</feature>
<dbReference type="InterPro" id="IPR018244">
    <property type="entry name" value="Allrgn_V5/Tpx1_CS"/>
</dbReference>
<feature type="non-terminal residue" evidence="3">
    <location>
        <position position="1"/>
    </location>
</feature>
<dbReference type="EMBL" id="KZ819396">
    <property type="protein sequence ID" value="PWN41269.1"/>
    <property type="molecule type" value="Genomic_DNA"/>
</dbReference>
<dbReference type="AlphaFoldDB" id="A0A316VUJ7"/>
<keyword evidence="4" id="KW-1185">Reference proteome</keyword>
<dbReference type="PRINTS" id="PR00837">
    <property type="entry name" value="V5TPXLIKE"/>
</dbReference>
<evidence type="ECO:0000259" key="2">
    <source>
        <dbReference type="SMART" id="SM00198"/>
    </source>
</evidence>
<dbReference type="InParanoid" id="A0A316VUJ7"/>
<proteinExistence type="predicted"/>
<gene>
    <name evidence="3" type="ORF">IE81DRAFT_292133</name>
</gene>
<dbReference type="InterPro" id="IPR001283">
    <property type="entry name" value="CRISP-related"/>
</dbReference>
<organism evidence="3 4">
    <name type="scientific">Ceraceosorus guamensis</name>
    <dbReference type="NCBI Taxonomy" id="1522189"/>
    <lineage>
        <taxon>Eukaryota</taxon>
        <taxon>Fungi</taxon>
        <taxon>Dikarya</taxon>
        <taxon>Basidiomycota</taxon>
        <taxon>Ustilaginomycotina</taxon>
        <taxon>Exobasidiomycetes</taxon>
        <taxon>Ceraceosorales</taxon>
        <taxon>Ceraceosoraceae</taxon>
        <taxon>Ceraceosorus</taxon>
    </lineage>
</organism>
<dbReference type="PANTHER" id="PTHR10334">
    <property type="entry name" value="CYSTEINE-RICH SECRETORY PROTEIN-RELATED"/>
    <property type="match status" value="1"/>
</dbReference>
<feature type="region of interest" description="Disordered" evidence="1">
    <location>
        <begin position="159"/>
        <end position="195"/>
    </location>
</feature>
<protein>
    <submittedName>
        <fullName evidence="3">PR-1-like protein</fullName>
    </submittedName>
</protein>
<dbReference type="InterPro" id="IPR035940">
    <property type="entry name" value="CAP_sf"/>
</dbReference>
<dbReference type="Pfam" id="PF00188">
    <property type="entry name" value="CAP"/>
    <property type="match status" value="1"/>
</dbReference>
<sequence length="195" mass="21088">PSGDMGLYSAGGNGGTVSARGYLRYHNYYRKRHAVQELSWQTKLQAAAQEAANRCKFEHTHGQWGENIYASTSDPPVSEVVGSWYNEVNDFGSGGFSEATGHFTQIVWSDTDAVGCAKAKCSGNDLGFGSSFGEGYVVFCEYNPPGNVLGEFQQEVAAPQAASSDRAVRTKNNGSKSSSRRSSYRKSQSWHSGTT</sequence>
<evidence type="ECO:0000256" key="1">
    <source>
        <dbReference type="SAM" id="MobiDB-lite"/>
    </source>
</evidence>
<dbReference type="Proteomes" id="UP000245783">
    <property type="component" value="Unassembled WGS sequence"/>
</dbReference>
<dbReference type="RefSeq" id="XP_025368429.1">
    <property type="nucleotide sequence ID" value="XM_025511938.1"/>
</dbReference>
<dbReference type="SMART" id="SM00198">
    <property type="entry name" value="SCP"/>
    <property type="match status" value="1"/>
</dbReference>
<dbReference type="GeneID" id="37033808"/>
<dbReference type="Gene3D" id="3.40.33.10">
    <property type="entry name" value="CAP"/>
    <property type="match status" value="1"/>
</dbReference>